<accession>A0A1L3J9V5</accession>
<dbReference type="Gene3D" id="1.20.1050.10">
    <property type="match status" value="1"/>
</dbReference>
<keyword evidence="5" id="KW-1185">Reference proteome</keyword>
<feature type="domain" description="GST N-terminal" evidence="2">
    <location>
        <begin position="1"/>
        <end position="82"/>
    </location>
</feature>
<proteinExistence type="inferred from homology"/>
<evidence type="ECO:0000256" key="1">
    <source>
        <dbReference type="RuleBase" id="RU003494"/>
    </source>
</evidence>
<dbReference type="InterPro" id="IPR040079">
    <property type="entry name" value="Glutathione_S-Trfase"/>
</dbReference>
<feature type="domain" description="GST C-terminal" evidence="3">
    <location>
        <begin position="88"/>
        <end position="208"/>
    </location>
</feature>
<dbReference type="InterPro" id="IPR036249">
    <property type="entry name" value="Thioredoxin-like_sf"/>
</dbReference>
<dbReference type="PROSITE" id="PS50405">
    <property type="entry name" value="GST_CTER"/>
    <property type="match status" value="1"/>
</dbReference>
<protein>
    <recommendedName>
        <fullName evidence="6">Glutathione S-transferase</fullName>
    </recommendedName>
</protein>
<dbReference type="KEGG" id="sphl:LPB140_02655"/>
<dbReference type="Pfam" id="PF00043">
    <property type="entry name" value="GST_C"/>
    <property type="match status" value="1"/>
</dbReference>
<dbReference type="SUPFAM" id="SSF47616">
    <property type="entry name" value="GST C-terminal domain-like"/>
    <property type="match status" value="1"/>
</dbReference>
<dbReference type="InterPro" id="IPR004046">
    <property type="entry name" value="GST_C"/>
</dbReference>
<evidence type="ECO:0000259" key="3">
    <source>
        <dbReference type="PROSITE" id="PS50405"/>
    </source>
</evidence>
<dbReference type="SFLD" id="SFLDG00358">
    <property type="entry name" value="Main_(cytGST)"/>
    <property type="match status" value="1"/>
</dbReference>
<evidence type="ECO:0000313" key="4">
    <source>
        <dbReference type="EMBL" id="APG61905.1"/>
    </source>
</evidence>
<evidence type="ECO:0000259" key="2">
    <source>
        <dbReference type="PROSITE" id="PS50404"/>
    </source>
</evidence>
<dbReference type="STRING" id="1913578.LPB140_02655"/>
<dbReference type="InterPro" id="IPR004045">
    <property type="entry name" value="Glutathione_S-Trfase_N"/>
</dbReference>
<dbReference type="RefSeq" id="WP_072558552.1">
    <property type="nucleotide sequence ID" value="NZ_CP018154.1"/>
</dbReference>
<evidence type="ECO:0008006" key="6">
    <source>
        <dbReference type="Google" id="ProtNLM"/>
    </source>
</evidence>
<dbReference type="InterPro" id="IPR036282">
    <property type="entry name" value="Glutathione-S-Trfase_C_sf"/>
</dbReference>
<dbReference type="SUPFAM" id="SSF52833">
    <property type="entry name" value="Thioredoxin-like"/>
    <property type="match status" value="1"/>
</dbReference>
<dbReference type="Pfam" id="PF02798">
    <property type="entry name" value="GST_N"/>
    <property type="match status" value="1"/>
</dbReference>
<dbReference type="EMBL" id="CP018154">
    <property type="protein sequence ID" value="APG61905.1"/>
    <property type="molecule type" value="Genomic_DNA"/>
</dbReference>
<dbReference type="SFLD" id="SFLDS00019">
    <property type="entry name" value="Glutathione_Transferase_(cytos"/>
    <property type="match status" value="1"/>
</dbReference>
<dbReference type="Proteomes" id="UP000242561">
    <property type="component" value="Chromosome"/>
</dbReference>
<organism evidence="4 5">
    <name type="scientific">Sphingorhabdus lutea</name>
    <dbReference type="NCBI Taxonomy" id="1913578"/>
    <lineage>
        <taxon>Bacteria</taxon>
        <taxon>Pseudomonadati</taxon>
        <taxon>Pseudomonadota</taxon>
        <taxon>Alphaproteobacteria</taxon>
        <taxon>Sphingomonadales</taxon>
        <taxon>Sphingomonadaceae</taxon>
        <taxon>Sphingorhabdus</taxon>
    </lineage>
</organism>
<dbReference type="PANTHER" id="PTHR44051">
    <property type="entry name" value="GLUTATHIONE S-TRANSFERASE-RELATED"/>
    <property type="match status" value="1"/>
</dbReference>
<name>A0A1L3J9V5_9SPHN</name>
<dbReference type="PANTHER" id="PTHR44051:SF9">
    <property type="entry name" value="GLUTATHIONE S-TRANSFERASE 1"/>
    <property type="match status" value="1"/>
</dbReference>
<dbReference type="Gene3D" id="3.40.30.10">
    <property type="entry name" value="Glutaredoxin"/>
    <property type="match status" value="1"/>
</dbReference>
<dbReference type="AlphaFoldDB" id="A0A1L3J9V5"/>
<dbReference type="CDD" id="cd03046">
    <property type="entry name" value="GST_N_GTT1_like"/>
    <property type="match status" value="1"/>
</dbReference>
<dbReference type="PROSITE" id="PS50404">
    <property type="entry name" value="GST_NTER"/>
    <property type="match status" value="1"/>
</dbReference>
<comment type="similarity">
    <text evidence="1">Belongs to the GST superfamily.</text>
</comment>
<dbReference type="InterPro" id="IPR010987">
    <property type="entry name" value="Glutathione-S-Trfase_C-like"/>
</dbReference>
<dbReference type="OrthoDB" id="9810080at2"/>
<dbReference type="SFLD" id="SFLDG01150">
    <property type="entry name" value="Main.1:_Beta-like"/>
    <property type="match status" value="1"/>
</dbReference>
<reference evidence="4 5" key="1">
    <citation type="submission" date="2016-11" db="EMBL/GenBank/DDBJ databases">
        <title>Sphingorhabdus sp. LPB0140, isolated from marine environment.</title>
        <authorList>
            <person name="Kim E."/>
            <person name="Yi H."/>
        </authorList>
    </citation>
    <scope>NUCLEOTIDE SEQUENCE [LARGE SCALE GENOMIC DNA]</scope>
    <source>
        <strain evidence="4 5">LPB0140</strain>
    </source>
</reference>
<sequence length="211" mass="23302">MTIKLHHLGYSRSTRIIWLLEEAGIEYELIEHHRNPATNRSQDDLKAVHPLAKAPAVEVDGRTMVESSAIIEYLLETRGDGKLSVAAGQSDRSAYLEWLHFAEGTVAMPILLKLLGPRFGGLGDVQQAFVDGEVHKLLDYINAHLDGRQYLVGDGLTGADINMEYLLELANLVGLLENRPHAKAYVNRLMARPGYKKAIEIGGPLTPPMAK</sequence>
<evidence type="ECO:0000313" key="5">
    <source>
        <dbReference type="Proteomes" id="UP000242561"/>
    </source>
</evidence>
<gene>
    <name evidence="4" type="ORF">LPB140_02655</name>
</gene>